<feature type="non-terminal residue" evidence="7">
    <location>
        <position position="1"/>
    </location>
</feature>
<dbReference type="InterPro" id="IPR001179">
    <property type="entry name" value="PPIase_FKBP_dom"/>
</dbReference>
<proteinExistence type="predicted"/>
<evidence type="ECO:0000259" key="6">
    <source>
        <dbReference type="PROSITE" id="PS50059"/>
    </source>
</evidence>
<dbReference type="AlphaFoldDB" id="F0YF84"/>
<feature type="domain" description="PPIase FKBP-type" evidence="6">
    <location>
        <begin position="34"/>
        <end position="121"/>
    </location>
</feature>
<accession>F0YF84</accession>
<dbReference type="EMBL" id="GL833136">
    <property type="protein sequence ID" value="EGB06147.1"/>
    <property type="molecule type" value="Genomic_DNA"/>
</dbReference>
<evidence type="ECO:0000256" key="1">
    <source>
        <dbReference type="ARBA" id="ARBA00000971"/>
    </source>
</evidence>
<dbReference type="PANTHER" id="PTHR10516:SF443">
    <property type="entry name" value="FK506-BINDING PROTEIN 59-RELATED"/>
    <property type="match status" value="1"/>
</dbReference>
<reference evidence="7 8" key="1">
    <citation type="journal article" date="2011" name="Proc. Natl. Acad. Sci. U.S.A.">
        <title>Niche of harmful alga Aureococcus anophagefferens revealed through ecogenomics.</title>
        <authorList>
            <person name="Gobler C.J."/>
            <person name="Berry D.L."/>
            <person name="Dyhrman S.T."/>
            <person name="Wilhelm S.W."/>
            <person name="Salamov A."/>
            <person name="Lobanov A.V."/>
            <person name="Zhang Y."/>
            <person name="Collier J.L."/>
            <person name="Wurch L.L."/>
            <person name="Kustka A.B."/>
            <person name="Dill B.D."/>
            <person name="Shah M."/>
            <person name="VerBerkmoes N.C."/>
            <person name="Kuo A."/>
            <person name="Terry A."/>
            <person name="Pangilinan J."/>
            <person name="Lindquist E.A."/>
            <person name="Lucas S."/>
            <person name="Paulsen I.T."/>
            <person name="Hattenrath-Lehmann T.K."/>
            <person name="Talmage S.C."/>
            <person name="Walker E.A."/>
            <person name="Koch F."/>
            <person name="Burson A.M."/>
            <person name="Marcoval M.A."/>
            <person name="Tang Y.Z."/>
            <person name="Lecleir G.R."/>
            <person name="Coyne K.J."/>
            <person name="Berg G.M."/>
            <person name="Bertrand E.M."/>
            <person name="Saito M.A."/>
            <person name="Gladyshev V.N."/>
            <person name="Grigoriev I.V."/>
        </authorList>
    </citation>
    <scope>NUCLEOTIDE SEQUENCE [LARGE SCALE GENOMIC DNA]</scope>
    <source>
        <strain evidence="8">CCMP 1984</strain>
    </source>
</reference>
<dbReference type="KEGG" id="aaf:AURANDRAFT_6781"/>
<organism evidence="8">
    <name type="scientific">Aureococcus anophagefferens</name>
    <name type="common">Harmful bloom alga</name>
    <dbReference type="NCBI Taxonomy" id="44056"/>
    <lineage>
        <taxon>Eukaryota</taxon>
        <taxon>Sar</taxon>
        <taxon>Stramenopiles</taxon>
        <taxon>Ochrophyta</taxon>
        <taxon>Pelagophyceae</taxon>
        <taxon>Pelagomonadales</taxon>
        <taxon>Pelagomonadaceae</taxon>
        <taxon>Aureococcus</taxon>
    </lineage>
</organism>
<dbReference type="GeneID" id="20226445"/>
<keyword evidence="3 5" id="KW-0697">Rotamase</keyword>
<evidence type="ECO:0000256" key="3">
    <source>
        <dbReference type="ARBA" id="ARBA00023110"/>
    </source>
</evidence>
<dbReference type="GO" id="GO:0003755">
    <property type="term" value="F:peptidyl-prolyl cis-trans isomerase activity"/>
    <property type="evidence" value="ECO:0007669"/>
    <property type="project" value="UniProtKB-KW"/>
</dbReference>
<dbReference type="eggNOG" id="ENOG502SFB4">
    <property type="taxonomic scope" value="Eukaryota"/>
</dbReference>
<evidence type="ECO:0000256" key="2">
    <source>
        <dbReference type="ARBA" id="ARBA00013194"/>
    </source>
</evidence>
<dbReference type="Proteomes" id="UP000002729">
    <property type="component" value="Unassembled WGS sequence"/>
</dbReference>
<dbReference type="InterPro" id="IPR046357">
    <property type="entry name" value="PPIase_dom_sf"/>
</dbReference>
<dbReference type="EC" id="5.2.1.8" evidence="2 5"/>
<dbReference type="InterPro" id="IPR050689">
    <property type="entry name" value="FKBP-type_PPIase"/>
</dbReference>
<dbReference type="RefSeq" id="XP_009039102.1">
    <property type="nucleotide sequence ID" value="XM_009040854.1"/>
</dbReference>
<name>F0YF84_AURAN</name>
<keyword evidence="4 5" id="KW-0413">Isomerase</keyword>
<dbReference type="OrthoDB" id="77911at2759"/>
<evidence type="ECO:0000256" key="4">
    <source>
        <dbReference type="ARBA" id="ARBA00023235"/>
    </source>
</evidence>
<dbReference type="Gene3D" id="3.10.50.40">
    <property type="match status" value="1"/>
</dbReference>
<dbReference type="GO" id="GO:0005737">
    <property type="term" value="C:cytoplasm"/>
    <property type="evidence" value="ECO:0007669"/>
    <property type="project" value="TreeGrafter"/>
</dbReference>
<evidence type="ECO:0000313" key="7">
    <source>
        <dbReference type="EMBL" id="EGB06147.1"/>
    </source>
</evidence>
<protein>
    <recommendedName>
        <fullName evidence="2 5">peptidylprolyl isomerase</fullName>
        <ecNumber evidence="2 5">5.2.1.8</ecNumber>
    </recommendedName>
</protein>
<keyword evidence="8" id="KW-1185">Reference proteome</keyword>
<dbReference type="PANTHER" id="PTHR10516">
    <property type="entry name" value="PEPTIDYL-PROLYL CIS-TRANS ISOMERASE"/>
    <property type="match status" value="1"/>
</dbReference>
<gene>
    <name evidence="7" type="ORF">AURANDRAFT_6781</name>
</gene>
<dbReference type="InParanoid" id="F0YF84"/>
<dbReference type="SUPFAM" id="SSF54534">
    <property type="entry name" value="FKBP-like"/>
    <property type="match status" value="1"/>
</dbReference>
<dbReference type="PROSITE" id="PS50059">
    <property type="entry name" value="FKBP_PPIASE"/>
    <property type="match status" value="1"/>
</dbReference>
<evidence type="ECO:0000256" key="5">
    <source>
        <dbReference type="PROSITE-ProRule" id="PRU00277"/>
    </source>
</evidence>
<feature type="non-terminal residue" evidence="7">
    <location>
        <position position="121"/>
    </location>
</feature>
<dbReference type="Pfam" id="PF00254">
    <property type="entry name" value="FKBP_C"/>
    <property type="match status" value="1"/>
</dbReference>
<sequence length="121" mass="12964">FLAAYARGAGTVARPSGLLYRVKRYGFGGSPALDAACDVAYDGKLSGDWPDGPSFDGTRLKRRPSTFAASKVIGCWREAMPLMTVGSVWELACPPDLGYGPRPVRDRIPGGSVLVFELELL</sequence>
<evidence type="ECO:0000313" key="8">
    <source>
        <dbReference type="Proteomes" id="UP000002729"/>
    </source>
</evidence>
<comment type="catalytic activity">
    <reaction evidence="1 5">
        <text>[protein]-peptidylproline (omega=180) = [protein]-peptidylproline (omega=0)</text>
        <dbReference type="Rhea" id="RHEA:16237"/>
        <dbReference type="Rhea" id="RHEA-COMP:10747"/>
        <dbReference type="Rhea" id="RHEA-COMP:10748"/>
        <dbReference type="ChEBI" id="CHEBI:83833"/>
        <dbReference type="ChEBI" id="CHEBI:83834"/>
        <dbReference type="EC" id="5.2.1.8"/>
    </reaction>
</comment>